<reference evidence="2" key="1">
    <citation type="submission" date="2015-12" db="EMBL/GenBank/DDBJ databases">
        <title>Gene expression during late stages of embryo sac development: a critical building block for successful pollen-pistil interactions.</title>
        <authorList>
            <person name="Liu Y."/>
            <person name="Joly V."/>
            <person name="Sabar M."/>
            <person name="Matton D.P."/>
        </authorList>
    </citation>
    <scope>NUCLEOTIDE SEQUENCE</scope>
</reference>
<evidence type="ECO:0000256" key="1">
    <source>
        <dbReference type="SAM" id="MobiDB-lite"/>
    </source>
</evidence>
<name>A0A0V0GHW0_SOLCH</name>
<sequence>MKGEESDLDNTIQKADGEDLNEASTVDSEYMYLHHSTFLIRDGDGRVGGSWLDGVEDWNL</sequence>
<proteinExistence type="predicted"/>
<accession>A0A0V0GHW0</accession>
<protein>
    <submittedName>
        <fullName evidence="2">Putative ovule protein</fullName>
    </submittedName>
</protein>
<dbReference type="AlphaFoldDB" id="A0A0V0GHW0"/>
<organism evidence="2">
    <name type="scientific">Solanum chacoense</name>
    <name type="common">Chaco potato</name>
    <dbReference type="NCBI Taxonomy" id="4108"/>
    <lineage>
        <taxon>Eukaryota</taxon>
        <taxon>Viridiplantae</taxon>
        <taxon>Streptophyta</taxon>
        <taxon>Embryophyta</taxon>
        <taxon>Tracheophyta</taxon>
        <taxon>Spermatophyta</taxon>
        <taxon>Magnoliopsida</taxon>
        <taxon>eudicotyledons</taxon>
        <taxon>Gunneridae</taxon>
        <taxon>Pentapetalae</taxon>
        <taxon>asterids</taxon>
        <taxon>lamiids</taxon>
        <taxon>Solanales</taxon>
        <taxon>Solanaceae</taxon>
        <taxon>Solanoideae</taxon>
        <taxon>Solaneae</taxon>
        <taxon>Solanum</taxon>
    </lineage>
</organism>
<dbReference type="EMBL" id="GEDG01037935">
    <property type="protein sequence ID" value="JAP07852.1"/>
    <property type="molecule type" value="Transcribed_RNA"/>
</dbReference>
<evidence type="ECO:0000313" key="2">
    <source>
        <dbReference type="EMBL" id="JAP07852.1"/>
    </source>
</evidence>
<feature type="region of interest" description="Disordered" evidence="1">
    <location>
        <begin position="1"/>
        <end position="21"/>
    </location>
</feature>